<keyword evidence="1" id="KW-1133">Transmembrane helix</keyword>
<keyword evidence="1" id="KW-0472">Membrane</keyword>
<proteinExistence type="predicted"/>
<feature type="transmembrane region" description="Helical" evidence="1">
    <location>
        <begin position="651"/>
        <end position="678"/>
    </location>
</feature>
<sequence>METMIDIVQFFNAFTSTICLPTFIIEQNHLNVRDDFDFFDELQVTLPILLLTSIDILLVDRRYSRAILPSYFRYRYRYRDQVIQVCSNIYYVGLAKLSSQTEMIDKLRVLSRIFVNIPTSHKFIIAAIPPDLFSSTISLLDSITSNVDLKIFLVEMFNKKEVHGNGNKIAYYSCIHCPSNHAKIIETPDSPEMALNIFTWLVKIEQKSLSDNARSTTLGKFVSSRRSYDIIDQHEFSVGVAKVAEYLKNQYNQETFDFNYFTRAHRTLEVFDFDQILDFILLEEAFKQNLSISSKRLRNKLSYFVPKFQDVIFFVAQNGNVFYTFIGEMDYNFITCDGMQSLLRYELYLTPADIYCWALSILAIVIVSAIIVFPNLSGNYIFEMGTRIIDLFGVLIEKPITMKFHITPKLSLLLLSIWIWSSLILYTGWKAAFTTEVIKPTIPTSRFKGFQDLINFTFYFPIKEEYYEVYENPALGAFIPELQLIFRYLKNSKEPGIADLSHATMAMNVETGYTRIFPMAYKYPDHFLGNLTKEGCKNKAYVDTKDSICRILPYSNRRMKKFGVRFAKGERVLRTNPKGWMWLLFGDGRQAEGLIRRQKGIISSGIYKYWSGLYEQFGKVKLFQFYDEEAELRKKDVTEGMKIPLGLESKIVSSIVIFFISCAISLIVFLAEVFYFMYEVLA</sequence>
<dbReference type="Proteomes" id="UP000198287">
    <property type="component" value="Unassembled WGS sequence"/>
</dbReference>
<organism evidence="2 3">
    <name type="scientific">Folsomia candida</name>
    <name type="common">Springtail</name>
    <dbReference type="NCBI Taxonomy" id="158441"/>
    <lineage>
        <taxon>Eukaryota</taxon>
        <taxon>Metazoa</taxon>
        <taxon>Ecdysozoa</taxon>
        <taxon>Arthropoda</taxon>
        <taxon>Hexapoda</taxon>
        <taxon>Collembola</taxon>
        <taxon>Entomobryomorpha</taxon>
        <taxon>Isotomoidea</taxon>
        <taxon>Isotomidae</taxon>
        <taxon>Proisotominae</taxon>
        <taxon>Folsomia</taxon>
    </lineage>
</organism>
<name>A0A226E6Y1_FOLCA</name>
<evidence type="ECO:0000313" key="2">
    <source>
        <dbReference type="EMBL" id="OXA53352.1"/>
    </source>
</evidence>
<keyword evidence="3" id="KW-1185">Reference proteome</keyword>
<dbReference type="EMBL" id="LNIX01000005">
    <property type="protein sequence ID" value="OXA53352.1"/>
    <property type="molecule type" value="Genomic_DNA"/>
</dbReference>
<keyword evidence="1" id="KW-0812">Transmembrane</keyword>
<accession>A0A226E6Y1</accession>
<evidence type="ECO:0000313" key="3">
    <source>
        <dbReference type="Proteomes" id="UP000198287"/>
    </source>
</evidence>
<comment type="caution">
    <text evidence="2">The sequence shown here is derived from an EMBL/GenBank/DDBJ whole genome shotgun (WGS) entry which is preliminary data.</text>
</comment>
<evidence type="ECO:0000256" key="1">
    <source>
        <dbReference type="SAM" id="Phobius"/>
    </source>
</evidence>
<protein>
    <submittedName>
        <fullName evidence="2">Uncharacterized protein</fullName>
    </submittedName>
</protein>
<feature type="transmembrane region" description="Helical" evidence="1">
    <location>
        <begin position="354"/>
        <end position="373"/>
    </location>
</feature>
<reference evidence="2 3" key="1">
    <citation type="submission" date="2015-12" db="EMBL/GenBank/DDBJ databases">
        <title>The genome of Folsomia candida.</title>
        <authorList>
            <person name="Faddeeva A."/>
            <person name="Derks M.F."/>
            <person name="Anvar Y."/>
            <person name="Smit S."/>
            <person name="Van Straalen N."/>
            <person name="Roelofs D."/>
        </authorList>
    </citation>
    <scope>NUCLEOTIDE SEQUENCE [LARGE SCALE GENOMIC DNA]</scope>
    <source>
        <strain evidence="2 3">VU population</strain>
        <tissue evidence="2">Whole body</tissue>
    </source>
</reference>
<gene>
    <name evidence="2" type="ORF">Fcan01_10987</name>
</gene>
<feature type="transmembrane region" description="Helical" evidence="1">
    <location>
        <begin position="410"/>
        <end position="429"/>
    </location>
</feature>
<dbReference type="AlphaFoldDB" id="A0A226E6Y1"/>